<gene>
    <name evidence="2" type="ORF">AFUS01_LOCUS26448</name>
</gene>
<evidence type="ECO:0000313" key="3">
    <source>
        <dbReference type="Proteomes" id="UP000708208"/>
    </source>
</evidence>
<name>A0A8J2L5F6_9HEXA</name>
<comment type="caution">
    <text evidence="2">The sequence shown here is derived from an EMBL/GenBank/DDBJ whole genome shotgun (WGS) entry which is preliminary data.</text>
</comment>
<keyword evidence="3" id="KW-1185">Reference proteome</keyword>
<dbReference type="PANTHER" id="PTHR46481:SF4">
    <property type="entry name" value="ZINC FINGER BED DOMAIN-CONTAINING PROTEIN 4"/>
    <property type="match status" value="1"/>
</dbReference>
<proteinExistence type="predicted"/>
<organism evidence="2 3">
    <name type="scientific">Allacma fusca</name>
    <dbReference type="NCBI Taxonomy" id="39272"/>
    <lineage>
        <taxon>Eukaryota</taxon>
        <taxon>Metazoa</taxon>
        <taxon>Ecdysozoa</taxon>
        <taxon>Arthropoda</taxon>
        <taxon>Hexapoda</taxon>
        <taxon>Collembola</taxon>
        <taxon>Symphypleona</taxon>
        <taxon>Sminthuridae</taxon>
        <taxon>Allacma</taxon>
    </lineage>
</organism>
<evidence type="ECO:0000259" key="1">
    <source>
        <dbReference type="Pfam" id="PF05699"/>
    </source>
</evidence>
<dbReference type="Pfam" id="PF05699">
    <property type="entry name" value="Dimer_Tnp_hAT"/>
    <property type="match status" value="1"/>
</dbReference>
<dbReference type="InterPro" id="IPR052035">
    <property type="entry name" value="ZnF_BED_domain_contain"/>
</dbReference>
<dbReference type="EMBL" id="CAJVCH010352601">
    <property type="protein sequence ID" value="CAG7815794.1"/>
    <property type="molecule type" value="Genomic_DNA"/>
</dbReference>
<dbReference type="InterPro" id="IPR008906">
    <property type="entry name" value="HATC_C_dom"/>
</dbReference>
<dbReference type="GO" id="GO:0046983">
    <property type="term" value="F:protein dimerization activity"/>
    <property type="evidence" value="ECO:0007669"/>
    <property type="project" value="InterPro"/>
</dbReference>
<dbReference type="Proteomes" id="UP000708208">
    <property type="component" value="Unassembled WGS sequence"/>
</dbReference>
<reference evidence="2" key="1">
    <citation type="submission" date="2021-06" db="EMBL/GenBank/DDBJ databases">
        <authorList>
            <person name="Hodson N. C."/>
            <person name="Mongue J. A."/>
            <person name="Jaron S. K."/>
        </authorList>
    </citation>
    <scope>NUCLEOTIDE SEQUENCE</scope>
</reference>
<protein>
    <recommendedName>
        <fullName evidence="1">HAT C-terminal dimerisation domain-containing protein</fullName>
    </recommendedName>
</protein>
<accession>A0A8J2L5F6</accession>
<feature type="domain" description="HAT C-terminal dimerisation" evidence="1">
    <location>
        <begin position="237"/>
        <end position="276"/>
    </location>
</feature>
<dbReference type="PANTHER" id="PTHR46481">
    <property type="entry name" value="ZINC FINGER BED DOMAIN-CONTAINING PROTEIN 4"/>
    <property type="match status" value="1"/>
</dbReference>
<dbReference type="AlphaFoldDB" id="A0A8J2L5F6"/>
<evidence type="ECO:0000313" key="2">
    <source>
        <dbReference type="EMBL" id="CAG7815794.1"/>
    </source>
</evidence>
<sequence length="292" mass="33600">MIIQQIKSVVNKFSSSHVLTSKLVQATGVGLVSFCDTRWNYVYLVLGRILRVRDELTEILKSLEPFHRYTNMAAKEHQAVSSEVVPTILSLYVHLDEYQAKEKFKVVATKIKERMKAKFSNWFYEQNNDIESSYLVATFLDPRYRMILPVDCKDLAKKYLVREYRLLNSRDSELENSLSCPESQSSTVLSRFPLVQKMKNTLLMLHNSSEERNDDIEAEVHKYAGNQSYDKLCDADEVFNFWLGKMEEYPCLAPLALDYISIPDSSGHVERVFGTSSAFTKGVMVLEGIYDP</sequence>
<dbReference type="OrthoDB" id="117690at2759"/>